<evidence type="ECO:0000313" key="13">
    <source>
        <dbReference type="Proteomes" id="UP001596237"/>
    </source>
</evidence>
<dbReference type="CDD" id="cd16916">
    <property type="entry name" value="HATPase_CheA-like"/>
    <property type="match status" value="1"/>
</dbReference>
<dbReference type="Gene3D" id="1.10.287.560">
    <property type="entry name" value="Histidine kinase CheA-like, homodimeric domain"/>
    <property type="match status" value="1"/>
</dbReference>
<dbReference type="Pfam" id="PF01627">
    <property type="entry name" value="Hpt"/>
    <property type="match status" value="1"/>
</dbReference>
<dbReference type="Gene3D" id="1.20.120.160">
    <property type="entry name" value="HPT domain"/>
    <property type="match status" value="1"/>
</dbReference>
<evidence type="ECO:0000259" key="10">
    <source>
        <dbReference type="PROSITE" id="PS50851"/>
    </source>
</evidence>
<evidence type="ECO:0000256" key="7">
    <source>
        <dbReference type="PROSITE-ProRule" id="PRU00110"/>
    </source>
</evidence>
<reference evidence="13" key="1">
    <citation type="journal article" date="2019" name="Int. J. Syst. Evol. Microbiol.">
        <title>The Global Catalogue of Microorganisms (GCM) 10K type strain sequencing project: providing services to taxonomists for standard genome sequencing and annotation.</title>
        <authorList>
            <consortium name="The Broad Institute Genomics Platform"/>
            <consortium name="The Broad Institute Genome Sequencing Center for Infectious Disease"/>
            <person name="Wu L."/>
            <person name="Ma J."/>
        </authorList>
    </citation>
    <scope>NUCLEOTIDE SEQUENCE [LARGE SCALE GENOMIC DNA]</scope>
    <source>
        <strain evidence="13">CCUG 36916</strain>
    </source>
</reference>
<dbReference type="InterPro" id="IPR002545">
    <property type="entry name" value="CheW-lke_dom"/>
</dbReference>
<protein>
    <recommendedName>
        <fullName evidence="2">histidine kinase</fullName>
        <ecNumber evidence="2">2.7.13.3</ecNumber>
    </recommendedName>
</protein>
<dbReference type="InterPro" id="IPR003594">
    <property type="entry name" value="HATPase_dom"/>
</dbReference>
<gene>
    <name evidence="12" type="ORF">ACFQDP_14360</name>
</gene>
<dbReference type="InterPro" id="IPR036097">
    <property type="entry name" value="HisK_dim/P_sf"/>
</dbReference>
<dbReference type="PROSITE" id="PS50851">
    <property type="entry name" value="CHEW"/>
    <property type="match status" value="1"/>
</dbReference>
<dbReference type="InterPro" id="IPR008207">
    <property type="entry name" value="Sig_transdc_His_kin_Hpt_dom"/>
</dbReference>
<evidence type="ECO:0000313" key="12">
    <source>
        <dbReference type="EMBL" id="MFC6390507.1"/>
    </source>
</evidence>
<feature type="modified residue" description="Phosphohistidine" evidence="7">
    <location>
        <position position="44"/>
    </location>
</feature>
<dbReference type="SUPFAM" id="SSF55874">
    <property type="entry name" value="ATPase domain of HSP90 chaperone/DNA topoisomerase II/histidine kinase"/>
    <property type="match status" value="1"/>
</dbReference>
<accession>A0ABW1WS79</accession>
<name>A0ABW1WS79_9HYPH</name>
<dbReference type="PROSITE" id="PS50894">
    <property type="entry name" value="HPT"/>
    <property type="match status" value="1"/>
</dbReference>
<dbReference type="SMART" id="SM00260">
    <property type="entry name" value="CheW"/>
    <property type="match status" value="1"/>
</dbReference>
<dbReference type="InterPro" id="IPR051315">
    <property type="entry name" value="Bact_Chemotaxis_CheA"/>
</dbReference>
<keyword evidence="3 7" id="KW-0597">Phosphoprotein</keyword>
<evidence type="ECO:0000256" key="3">
    <source>
        <dbReference type="ARBA" id="ARBA00022553"/>
    </source>
</evidence>
<dbReference type="Gene3D" id="2.30.30.40">
    <property type="entry name" value="SH3 Domains"/>
    <property type="match status" value="1"/>
</dbReference>
<sequence length="870" mass="92541">MKNALLAQFIPEARELLEIAGSGMLQLEKSNDADALNDIFRAVHTLKGTSGLFDVAPLTTLVHAAEDLLVEVRAGALTLEPEIVDGLLDSLDLVGHWIDALESREQLPPDADGMMKGRVAALRRWLDGSTPKGAAVTEPQPAPAWIAGWPEEDLRAAYRAAADGPLTAWSYEPDEACFFRGDDPAHLVSGAPGLVRLRVVLRQPFAPLETFDPFLCLLRFEVISAAATEVVADHLRYVADQASVAAIRSEDLIGLAGPQDASEIFGDFAAQARRHLAADDRNGLAAAAEALLRIVGPDSRQACALRWIAFLAPSAAPDPLLRLIGEIGGDCPAGTAVNQEGSEIAPAAPLRHVAEQILAAQAAVLGVAADDGVAEGRIAAVRTVIDRCLPHVAPARASRLSQTLASRGGDDAAETRRLREALAADAEPVALTAQDRAPSVPATAPSEARLPAGAPDGGSVDAGSTEIKAPEPKPTEESRGPVRMLRVEQGKVDALMNFVAELTVAKNGLAYLAERVEQVSGSRQLGREIKEQYAVIDRIAQGLQVGVMAIRMMPVSQVFQRFPRLVRDITRKLGKDVTLVIQGEDTEADKNVLESLADPLIHMVRNSLDHGIETPEARRAAGKPAQGTLRLSARQENDNVIIEVADDGGGIDPQAVREKALRSGLITAEQAAQMSPEELVNLVFAAGFSTREQVSDLSGRGVGMDVVRSAVRKAGGDVWLSSRVGAGTCVTVQLPLTMAVTRIVTIAVRGQQFGVVMDSVVETVKVRPSQIHRIKQRETFILRDAVIPLVRLADSLGLPVAGDAVPEEEAVMVVRVGRERVGIVVDGFRERMEVIVRPLDGLLAGLSGFSGTALLGDGRVLLVLNLPDLI</sequence>
<dbReference type="Pfam" id="PF02895">
    <property type="entry name" value="H-kinase_dim"/>
    <property type="match status" value="1"/>
</dbReference>
<evidence type="ECO:0000256" key="1">
    <source>
        <dbReference type="ARBA" id="ARBA00000085"/>
    </source>
</evidence>
<evidence type="ECO:0000259" key="11">
    <source>
        <dbReference type="PROSITE" id="PS50894"/>
    </source>
</evidence>
<dbReference type="SMART" id="SM00387">
    <property type="entry name" value="HATPase_c"/>
    <property type="match status" value="1"/>
</dbReference>
<feature type="compositionally biased region" description="Basic and acidic residues" evidence="8">
    <location>
        <begin position="468"/>
        <end position="480"/>
    </location>
</feature>
<dbReference type="InterPro" id="IPR005467">
    <property type="entry name" value="His_kinase_dom"/>
</dbReference>
<dbReference type="InterPro" id="IPR004358">
    <property type="entry name" value="Sig_transdc_His_kin-like_C"/>
</dbReference>
<dbReference type="PANTHER" id="PTHR43395">
    <property type="entry name" value="SENSOR HISTIDINE KINASE CHEA"/>
    <property type="match status" value="1"/>
</dbReference>
<dbReference type="SMART" id="SM01231">
    <property type="entry name" value="H-kinase_dim"/>
    <property type="match status" value="1"/>
</dbReference>
<proteinExistence type="predicted"/>
<dbReference type="InterPro" id="IPR004105">
    <property type="entry name" value="CheA-like_dim"/>
</dbReference>
<organism evidence="12 13">
    <name type="scientific">Methylorubrum zatmanii</name>
    <dbReference type="NCBI Taxonomy" id="29429"/>
    <lineage>
        <taxon>Bacteria</taxon>
        <taxon>Pseudomonadati</taxon>
        <taxon>Pseudomonadota</taxon>
        <taxon>Alphaproteobacteria</taxon>
        <taxon>Hyphomicrobiales</taxon>
        <taxon>Methylobacteriaceae</taxon>
        <taxon>Methylorubrum</taxon>
    </lineage>
</organism>
<evidence type="ECO:0000259" key="9">
    <source>
        <dbReference type="PROSITE" id="PS50109"/>
    </source>
</evidence>
<evidence type="ECO:0000256" key="2">
    <source>
        <dbReference type="ARBA" id="ARBA00012438"/>
    </source>
</evidence>
<dbReference type="CDD" id="cd00088">
    <property type="entry name" value="HPT"/>
    <property type="match status" value="1"/>
</dbReference>
<evidence type="ECO:0000256" key="4">
    <source>
        <dbReference type="ARBA" id="ARBA00022679"/>
    </source>
</evidence>
<comment type="catalytic activity">
    <reaction evidence="1">
        <text>ATP + protein L-histidine = ADP + protein N-phospho-L-histidine.</text>
        <dbReference type="EC" id="2.7.13.3"/>
    </reaction>
</comment>
<feature type="domain" description="Histidine kinase" evidence="9">
    <location>
        <begin position="473"/>
        <end position="738"/>
    </location>
</feature>
<keyword evidence="6" id="KW-0902">Two-component regulatory system</keyword>
<evidence type="ECO:0000256" key="6">
    <source>
        <dbReference type="ARBA" id="ARBA00023012"/>
    </source>
</evidence>
<dbReference type="SMART" id="SM00073">
    <property type="entry name" value="HPT"/>
    <property type="match status" value="1"/>
</dbReference>
<dbReference type="SUPFAM" id="SSF47384">
    <property type="entry name" value="Homodimeric domain of signal transducing histidine kinase"/>
    <property type="match status" value="1"/>
</dbReference>
<feature type="region of interest" description="Disordered" evidence="8">
    <location>
        <begin position="428"/>
        <end position="480"/>
    </location>
</feature>
<dbReference type="Pfam" id="PF01584">
    <property type="entry name" value="CheW"/>
    <property type="match status" value="1"/>
</dbReference>
<dbReference type="EC" id="2.7.13.3" evidence="2"/>
<dbReference type="Pfam" id="PF02518">
    <property type="entry name" value="HATPase_c"/>
    <property type="match status" value="1"/>
</dbReference>
<dbReference type="SUPFAM" id="SSF50341">
    <property type="entry name" value="CheW-like"/>
    <property type="match status" value="1"/>
</dbReference>
<dbReference type="InterPro" id="IPR036890">
    <property type="entry name" value="HATPase_C_sf"/>
</dbReference>
<keyword evidence="5" id="KW-0418">Kinase</keyword>
<feature type="domain" description="CheW-like" evidence="10">
    <location>
        <begin position="740"/>
        <end position="870"/>
    </location>
</feature>
<keyword evidence="4" id="KW-0808">Transferase</keyword>
<comment type="caution">
    <text evidence="12">The sequence shown here is derived from an EMBL/GenBank/DDBJ whole genome shotgun (WGS) entry which is preliminary data.</text>
</comment>
<dbReference type="InterPro" id="IPR036061">
    <property type="entry name" value="CheW-like_dom_sf"/>
</dbReference>
<dbReference type="EMBL" id="JBHSTT010000044">
    <property type="protein sequence ID" value="MFC6390507.1"/>
    <property type="molecule type" value="Genomic_DNA"/>
</dbReference>
<dbReference type="PANTHER" id="PTHR43395:SF1">
    <property type="entry name" value="CHEMOTAXIS PROTEIN CHEA"/>
    <property type="match status" value="1"/>
</dbReference>
<dbReference type="SUPFAM" id="SSF47226">
    <property type="entry name" value="Histidine-containing phosphotransfer domain, HPT domain"/>
    <property type="match status" value="1"/>
</dbReference>
<evidence type="ECO:0000256" key="5">
    <source>
        <dbReference type="ARBA" id="ARBA00022777"/>
    </source>
</evidence>
<dbReference type="InterPro" id="IPR036641">
    <property type="entry name" value="HPT_dom_sf"/>
</dbReference>
<dbReference type="PROSITE" id="PS50109">
    <property type="entry name" value="HIS_KIN"/>
    <property type="match status" value="1"/>
</dbReference>
<evidence type="ECO:0000256" key="8">
    <source>
        <dbReference type="SAM" id="MobiDB-lite"/>
    </source>
</evidence>
<keyword evidence="13" id="KW-1185">Reference proteome</keyword>
<dbReference type="InterPro" id="IPR037006">
    <property type="entry name" value="CheA-like_homodim_sf"/>
</dbReference>
<feature type="domain" description="HPt" evidence="11">
    <location>
        <begin position="1"/>
        <end position="101"/>
    </location>
</feature>
<dbReference type="Proteomes" id="UP001596237">
    <property type="component" value="Unassembled WGS sequence"/>
</dbReference>
<dbReference type="Gene3D" id="3.30.565.10">
    <property type="entry name" value="Histidine kinase-like ATPase, C-terminal domain"/>
    <property type="match status" value="1"/>
</dbReference>
<dbReference type="PRINTS" id="PR00344">
    <property type="entry name" value="BCTRLSENSOR"/>
</dbReference>
<dbReference type="RefSeq" id="WP_192283723.1">
    <property type="nucleotide sequence ID" value="NZ_JBHSTT010000044.1"/>
</dbReference>